<feature type="non-terminal residue" evidence="2">
    <location>
        <position position="1"/>
    </location>
</feature>
<feature type="non-terminal residue" evidence="2">
    <location>
        <position position="74"/>
    </location>
</feature>
<protein>
    <submittedName>
        <fullName evidence="2">Uncharacterized protein</fullName>
    </submittedName>
</protein>
<comment type="caution">
    <text evidence="2">The sequence shown here is derived from an EMBL/GenBank/DDBJ whole genome shotgun (WGS) entry which is preliminary data.</text>
</comment>
<feature type="region of interest" description="Disordered" evidence="1">
    <location>
        <begin position="45"/>
        <end position="74"/>
    </location>
</feature>
<sequence length="74" mass="8290">QEKHADCVEAQRDQQRFAQARRFQCGGVEEGRPAGQVQAGLVAPEQHRQHGGCGERQPRPQRPSGFAAFNQRHD</sequence>
<gene>
    <name evidence="2" type="ORF">Tci_927952</name>
</gene>
<accession>A0A699X9Z8</accession>
<name>A0A699X9Z8_TANCI</name>
<evidence type="ECO:0000313" key="2">
    <source>
        <dbReference type="EMBL" id="GFD55983.1"/>
    </source>
</evidence>
<evidence type="ECO:0000256" key="1">
    <source>
        <dbReference type="SAM" id="MobiDB-lite"/>
    </source>
</evidence>
<reference evidence="2" key="1">
    <citation type="journal article" date="2019" name="Sci. Rep.">
        <title>Draft genome of Tanacetum cinerariifolium, the natural source of mosquito coil.</title>
        <authorList>
            <person name="Yamashiro T."/>
            <person name="Shiraishi A."/>
            <person name="Satake H."/>
            <person name="Nakayama K."/>
        </authorList>
    </citation>
    <scope>NUCLEOTIDE SEQUENCE</scope>
</reference>
<proteinExistence type="predicted"/>
<dbReference type="AlphaFoldDB" id="A0A699X9Z8"/>
<dbReference type="EMBL" id="BKCJ011824038">
    <property type="protein sequence ID" value="GFD55983.1"/>
    <property type="molecule type" value="Genomic_DNA"/>
</dbReference>
<organism evidence="2">
    <name type="scientific">Tanacetum cinerariifolium</name>
    <name type="common">Dalmatian daisy</name>
    <name type="synonym">Chrysanthemum cinerariifolium</name>
    <dbReference type="NCBI Taxonomy" id="118510"/>
    <lineage>
        <taxon>Eukaryota</taxon>
        <taxon>Viridiplantae</taxon>
        <taxon>Streptophyta</taxon>
        <taxon>Embryophyta</taxon>
        <taxon>Tracheophyta</taxon>
        <taxon>Spermatophyta</taxon>
        <taxon>Magnoliopsida</taxon>
        <taxon>eudicotyledons</taxon>
        <taxon>Gunneridae</taxon>
        <taxon>Pentapetalae</taxon>
        <taxon>asterids</taxon>
        <taxon>campanulids</taxon>
        <taxon>Asterales</taxon>
        <taxon>Asteraceae</taxon>
        <taxon>Asteroideae</taxon>
        <taxon>Anthemideae</taxon>
        <taxon>Anthemidinae</taxon>
        <taxon>Tanacetum</taxon>
    </lineage>
</organism>